<keyword evidence="4" id="KW-1185">Reference proteome</keyword>
<evidence type="ECO:0000313" key="4">
    <source>
        <dbReference type="Proteomes" id="UP000054007"/>
    </source>
</evidence>
<dbReference type="AlphaFoldDB" id="A0A0D7AWS4"/>
<organism evidence="3 4">
    <name type="scientific">Cylindrobasidium torrendii FP15055 ss-10</name>
    <dbReference type="NCBI Taxonomy" id="1314674"/>
    <lineage>
        <taxon>Eukaryota</taxon>
        <taxon>Fungi</taxon>
        <taxon>Dikarya</taxon>
        <taxon>Basidiomycota</taxon>
        <taxon>Agaricomycotina</taxon>
        <taxon>Agaricomycetes</taxon>
        <taxon>Agaricomycetidae</taxon>
        <taxon>Agaricales</taxon>
        <taxon>Marasmiineae</taxon>
        <taxon>Physalacriaceae</taxon>
        <taxon>Cylindrobasidium</taxon>
    </lineage>
</organism>
<dbReference type="EMBL" id="KN880799">
    <property type="protein sequence ID" value="KIY62299.1"/>
    <property type="molecule type" value="Genomic_DNA"/>
</dbReference>
<reference evidence="3 4" key="1">
    <citation type="journal article" date="2015" name="Fungal Genet. Biol.">
        <title>Evolution of novel wood decay mechanisms in Agaricales revealed by the genome sequences of Fistulina hepatica and Cylindrobasidium torrendii.</title>
        <authorList>
            <person name="Floudas D."/>
            <person name="Held B.W."/>
            <person name="Riley R."/>
            <person name="Nagy L.G."/>
            <person name="Koehler G."/>
            <person name="Ransdell A.S."/>
            <person name="Younus H."/>
            <person name="Chow J."/>
            <person name="Chiniquy J."/>
            <person name="Lipzen A."/>
            <person name="Tritt A."/>
            <person name="Sun H."/>
            <person name="Haridas S."/>
            <person name="LaButti K."/>
            <person name="Ohm R.A."/>
            <person name="Kues U."/>
            <person name="Blanchette R.A."/>
            <person name="Grigoriev I.V."/>
            <person name="Minto R.E."/>
            <person name="Hibbett D.S."/>
        </authorList>
    </citation>
    <scope>NUCLEOTIDE SEQUENCE [LARGE SCALE GENOMIC DNA]</scope>
    <source>
        <strain evidence="3 4">FP15055 ss-10</strain>
    </source>
</reference>
<name>A0A0D7AWS4_9AGAR</name>
<evidence type="ECO:0000256" key="1">
    <source>
        <dbReference type="SAM" id="MobiDB-lite"/>
    </source>
</evidence>
<dbReference type="Proteomes" id="UP000054007">
    <property type="component" value="Unassembled WGS sequence"/>
</dbReference>
<feature type="compositionally biased region" description="Basic and acidic residues" evidence="1">
    <location>
        <begin position="138"/>
        <end position="147"/>
    </location>
</feature>
<sequence>MKRHTVDLPFLCLEKHCRAAFETRREARDHAEMVHGTNTVSMDKEEAKSEKELHLYLHLQRNGRPKVDTSLTPPEFEMPRKHKKKKRGKKGQDTPATMSLSELGKVASHTSGALSSQALSTNGNAPSSSATKPSASIEGKEKADPLGKKKHKHIEPLTNVRLTMPMGVAAKVKSKAKQHKKVVDAQT</sequence>
<accession>A0A0D7AWS4</accession>
<gene>
    <name evidence="3" type="ORF">CYLTODRAFT_414826</name>
</gene>
<dbReference type="Gene3D" id="3.30.160.60">
    <property type="entry name" value="Classic Zinc Finger"/>
    <property type="match status" value="1"/>
</dbReference>
<protein>
    <recommendedName>
        <fullName evidence="2">C2H2-type domain-containing protein</fullName>
    </recommendedName>
</protein>
<evidence type="ECO:0000313" key="3">
    <source>
        <dbReference type="EMBL" id="KIY62299.1"/>
    </source>
</evidence>
<feature type="compositionally biased region" description="Polar residues" evidence="1">
    <location>
        <begin position="108"/>
        <end position="124"/>
    </location>
</feature>
<dbReference type="InterPro" id="IPR013087">
    <property type="entry name" value="Znf_C2H2_type"/>
</dbReference>
<proteinExistence type="predicted"/>
<feature type="compositionally biased region" description="Low complexity" evidence="1">
    <location>
        <begin position="125"/>
        <end position="136"/>
    </location>
</feature>
<feature type="region of interest" description="Disordered" evidence="1">
    <location>
        <begin position="60"/>
        <end position="156"/>
    </location>
</feature>
<feature type="compositionally biased region" description="Basic residues" evidence="1">
    <location>
        <begin position="80"/>
        <end position="89"/>
    </location>
</feature>
<dbReference type="PROSITE" id="PS00028">
    <property type="entry name" value="ZINC_FINGER_C2H2_1"/>
    <property type="match status" value="1"/>
</dbReference>
<feature type="domain" description="C2H2-type" evidence="2">
    <location>
        <begin position="12"/>
        <end position="35"/>
    </location>
</feature>
<evidence type="ECO:0000259" key="2">
    <source>
        <dbReference type="PROSITE" id="PS00028"/>
    </source>
</evidence>